<gene>
    <name evidence="2" type="ORF">OO17_11430</name>
</gene>
<evidence type="ECO:0000313" key="2">
    <source>
        <dbReference type="EMBL" id="KIZ43347.1"/>
    </source>
</evidence>
<accession>A0A0D7EV84</accession>
<evidence type="ECO:0000259" key="1">
    <source>
        <dbReference type="Pfam" id="PF09917"/>
    </source>
</evidence>
<dbReference type="Pfam" id="PF09917">
    <property type="entry name" value="DUF2147"/>
    <property type="match status" value="1"/>
</dbReference>
<dbReference type="Proteomes" id="UP000032515">
    <property type="component" value="Unassembled WGS sequence"/>
</dbReference>
<name>A0A0D7EV84_RHOPL</name>
<dbReference type="Gene3D" id="2.40.128.520">
    <property type="match status" value="1"/>
</dbReference>
<proteinExistence type="predicted"/>
<dbReference type="InterPro" id="IPR019223">
    <property type="entry name" value="DUF2147"/>
</dbReference>
<reference evidence="2 3" key="1">
    <citation type="submission" date="2014-11" db="EMBL/GenBank/DDBJ databases">
        <title>Genomics and ecophysiology of heterotrophic nitrogen fixing bacteria isolated from estuarine surface water.</title>
        <authorList>
            <person name="Bentzon-Tilia M."/>
            <person name="Severin I."/>
            <person name="Hansen L.H."/>
            <person name="Riemann L."/>
        </authorList>
    </citation>
    <scope>NUCLEOTIDE SEQUENCE [LARGE SCALE GENOMIC DNA]</scope>
    <source>
        <strain evidence="2 3">BAL398</strain>
    </source>
</reference>
<protein>
    <recommendedName>
        <fullName evidence="1">DUF2147 domain-containing protein</fullName>
    </recommendedName>
</protein>
<sequence length="147" mass="15771">MFALPMVLAATLALARDATSERARPMTDPSGTWLTQAGDAKVAVRPCGAAICGKVVWLKQPIDQATGRPQTDDKNPDPSRKARRIIGLQLFLDMLPATATAWSGRVYNADDGRSYASTVTLLDAGRLEVRGCSGPLCGSEIWTRVAR</sequence>
<dbReference type="PANTHER" id="PTHR36919:SF2">
    <property type="entry name" value="BLL6627 PROTEIN"/>
    <property type="match status" value="1"/>
</dbReference>
<dbReference type="EMBL" id="JXXE01000224">
    <property type="protein sequence ID" value="KIZ43347.1"/>
    <property type="molecule type" value="Genomic_DNA"/>
</dbReference>
<feature type="domain" description="DUF2147" evidence="1">
    <location>
        <begin position="31"/>
        <end position="144"/>
    </location>
</feature>
<organism evidence="2 3">
    <name type="scientific">Rhodopseudomonas palustris</name>
    <dbReference type="NCBI Taxonomy" id="1076"/>
    <lineage>
        <taxon>Bacteria</taxon>
        <taxon>Pseudomonadati</taxon>
        <taxon>Pseudomonadota</taxon>
        <taxon>Alphaproteobacteria</taxon>
        <taxon>Hyphomicrobiales</taxon>
        <taxon>Nitrobacteraceae</taxon>
        <taxon>Rhodopseudomonas</taxon>
    </lineage>
</organism>
<dbReference type="AlphaFoldDB" id="A0A0D7EV84"/>
<comment type="caution">
    <text evidence="2">The sequence shown here is derived from an EMBL/GenBank/DDBJ whole genome shotgun (WGS) entry which is preliminary data.</text>
</comment>
<dbReference type="PATRIC" id="fig|1076.23.peg.2283"/>
<dbReference type="PANTHER" id="PTHR36919">
    <property type="entry name" value="BLR1215 PROTEIN"/>
    <property type="match status" value="1"/>
</dbReference>
<evidence type="ECO:0000313" key="3">
    <source>
        <dbReference type="Proteomes" id="UP000032515"/>
    </source>
</evidence>